<reference evidence="5 6" key="1">
    <citation type="submission" date="2018-08" db="EMBL/GenBank/DDBJ databases">
        <title>Fulvimarina sp. 85, whole genome shotgun sequence.</title>
        <authorList>
            <person name="Tuo L."/>
        </authorList>
    </citation>
    <scope>NUCLEOTIDE SEQUENCE [LARGE SCALE GENOMIC DNA]</scope>
    <source>
        <strain evidence="5 6">85</strain>
    </source>
</reference>
<feature type="domain" description="HipA-like C-terminal" evidence="4">
    <location>
        <begin position="180"/>
        <end position="412"/>
    </location>
</feature>
<gene>
    <name evidence="5" type="ORF">DYI37_12210</name>
</gene>
<organism evidence="5 6">
    <name type="scientific">Fulvimarina endophytica</name>
    <dbReference type="NCBI Taxonomy" id="2293836"/>
    <lineage>
        <taxon>Bacteria</taxon>
        <taxon>Pseudomonadati</taxon>
        <taxon>Pseudomonadota</taxon>
        <taxon>Alphaproteobacteria</taxon>
        <taxon>Hyphomicrobiales</taxon>
        <taxon>Aurantimonadaceae</taxon>
        <taxon>Fulvimarina</taxon>
    </lineage>
</organism>
<protein>
    <submittedName>
        <fullName evidence="5">Type II toxin-antitoxin system HipA family toxin</fullName>
    </submittedName>
</protein>
<name>A0A371X0G5_9HYPH</name>
<evidence type="ECO:0000256" key="3">
    <source>
        <dbReference type="ARBA" id="ARBA00022777"/>
    </source>
</evidence>
<evidence type="ECO:0000313" key="5">
    <source>
        <dbReference type="EMBL" id="RFC62733.1"/>
    </source>
</evidence>
<dbReference type="PANTHER" id="PTHR37419">
    <property type="entry name" value="SERINE/THREONINE-PROTEIN KINASE TOXIN HIPA"/>
    <property type="match status" value="1"/>
</dbReference>
<dbReference type="RefSeq" id="WP_116683548.1">
    <property type="nucleotide sequence ID" value="NZ_QURL01000005.1"/>
</dbReference>
<proteinExistence type="inferred from homology"/>
<keyword evidence="2" id="KW-0808">Transferase</keyword>
<comment type="caution">
    <text evidence="5">The sequence shown here is derived from an EMBL/GenBank/DDBJ whole genome shotgun (WGS) entry which is preliminary data.</text>
</comment>
<dbReference type="EMBL" id="QURL01000005">
    <property type="protein sequence ID" value="RFC62733.1"/>
    <property type="molecule type" value="Genomic_DNA"/>
</dbReference>
<evidence type="ECO:0000259" key="4">
    <source>
        <dbReference type="Pfam" id="PF07804"/>
    </source>
</evidence>
<comment type="similarity">
    <text evidence="1">Belongs to the HipA Ser/Thr kinase family.</text>
</comment>
<keyword evidence="6" id="KW-1185">Reference proteome</keyword>
<accession>A0A371X0G5</accession>
<evidence type="ECO:0000313" key="6">
    <source>
        <dbReference type="Proteomes" id="UP000264310"/>
    </source>
</evidence>
<dbReference type="AlphaFoldDB" id="A0A371X0G5"/>
<dbReference type="InterPro" id="IPR052028">
    <property type="entry name" value="HipA_Ser/Thr_kinase"/>
</dbReference>
<evidence type="ECO:0000256" key="1">
    <source>
        <dbReference type="ARBA" id="ARBA00010164"/>
    </source>
</evidence>
<dbReference type="Pfam" id="PF07804">
    <property type="entry name" value="HipA_C"/>
    <property type="match status" value="1"/>
</dbReference>
<dbReference type="GO" id="GO:0005829">
    <property type="term" value="C:cytosol"/>
    <property type="evidence" value="ECO:0007669"/>
    <property type="project" value="TreeGrafter"/>
</dbReference>
<keyword evidence="3" id="KW-0418">Kinase</keyword>
<dbReference type="GO" id="GO:0004674">
    <property type="term" value="F:protein serine/threonine kinase activity"/>
    <property type="evidence" value="ECO:0007669"/>
    <property type="project" value="TreeGrafter"/>
</dbReference>
<dbReference type="Proteomes" id="UP000264310">
    <property type="component" value="Unassembled WGS sequence"/>
</dbReference>
<sequence>MSDQSAVVWTAAYGEPRKLGLLLKAAGRVRFTYDPDSGDLPGLSVVHDTAKLAGRTVEYASTDANPLPPMLQALVPPRAEGNLQRRVLTRILERDGAVVGSAADVEWRMLVMAGRNGIGHLDVFASDEAAAAHYGTPSEGLTMEQLADRSVVRLVLEATAPTADAIAIEKVAEVIKEQPSVMGMMPKLLVRILRDGGGTVDALVKIGSPDYPEVLALENLAYSAHALAGFDDDRPRRRHFVSEDGIELLAVERFDRKDGLPIPMESAFTALYAASAGKIQDRWSMNGLKPSLEDLLSKMSDPRAGISVDPQADKDRLFTRTMMGLLTGNGDNHLENHAFLGRRGRSRLSPLYDPAPMRQYHRHQMVSSMSFGGVAFNEGAVPSTLPEAILAFGKSCGLQKRGVASRLDRCLTATDGFGKAAENVAPRVGKVLAARIEGIRFRVEKAWAAAAGVDLAARPKPADPAPTFETQGPSWT</sequence>
<dbReference type="InterPro" id="IPR012893">
    <property type="entry name" value="HipA-like_C"/>
</dbReference>
<dbReference type="OrthoDB" id="9805913at2"/>
<evidence type="ECO:0000256" key="2">
    <source>
        <dbReference type="ARBA" id="ARBA00022679"/>
    </source>
</evidence>